<accession>A0A7C9IQ62</accession>
<evidence type="ECO:0000313" key="4">
    <source>
        <dbReference type="Proteomes" id="UP000480350"/>
    </source>
</evidence>
<organism evidence="3 4">
    <name type="scientific">Kangsaoukella pontilimi</name>
    <dbReference type="NCBI Taxonomy" id="2691042"/>
    <lineage>
        <taxon>Bacteria</taxon>
        <taxon>Pseudomonadati</taxon>
        <taxon>Pseudomonadota</taxon>
        <taxon>Alphaproteobacteria</taxon>
        <taxon>Rhodobacterales</taxon>
        <taxon>Paracoccaceae</taxon>
        <taxon>Kangsaoukella</taxon>
    </lineage>
</organism>
<dbReference type="InterPro" id="IPR011250">
    <property type="entry name" value="OMP/PagP_B-barrel"/>
</dbReference>
<evidence type="ECO:0000256" key="2">
    <source>
        <dbReference type="SAM" id="SignalP"/>
    </source>
</evidence>
<dbReference type="EMBL" id="WUPT01000002">
    <property type="protein sequence ID" value="MXQ08790.1"/>
    <property type="molecule type" value="Genomic_DNA"/>
</dbReference>
<gene>
    <name evidence="3" type="ORF">GQ651_13110</name>
</gene>
<name>A0A7C9IQ62_9RHOB</name>
<evidence type="ECO:0008006" key="5">
    <source>
        <dbReference type="Google" id="ProtNLM"/>
    </source>
</evidence>
<dbReference type="SUPFAM" id="SSF56925">
    <property type="entry name" value="OMPA-like"/>
    <property type="match status" value="1"/>
</dbReference>
<evidence type="ECO:0000313" key="3">
    <source>
        <dbReference type="EMBL" id="MXQ08790.1"/>
    </source>
</evidence>
<dbReference type="Gene3D" id="2.40.160.90">
    <property type="match status" value="1"/>
</dbReference>
<dbReference type="PROSITE" id="PS51257">
    <property type="entry name" value="PROKAR_LIPOPROTEIN"/>
    <property type="match status" value="1"/>
</dbReference>
<comment type="caution">
    <text evidence="3">The sequence shown here is derived from an EMBL/GenBank/DDBJ whole genome shotgun (WGS) entry which is preliminary data.</text>
</comment>
<sequence length="317" mass="31938">MKFHILLATTSMLALAACGGSGDSDLGGGGGGGGGDGGGGGGGGTGTDATVLPGSDTCEGAFVCNETLLAVSYNDGGTPGDLTDDIVQIQGTPFDETPDGATYVYAGTTSSGYVDLAGHAAFVNDEFGVDATPFNNYLALFATASDSSISVGQSRVMDGYRDRGYGGVFYVLNEAGNLPENQLATYSGQYAGILITLGPSGGANQQTSGDVDLWVDFTDSYVKGWVTNRTTVGGEALNGLIFDDSTPITAGAFQGNAIGFDADDGEEWSGTYWGVFAGGEGAPTIGGGFEVSGSDDGFPDVDLIEVGTFIAEKDFGS</sequence>
<feature type="signal peptide" evidence="2">
    <location>
        <begin position="1"/>
        <end position="16"/>
    </location>
</feature>
<feature type="region of interest" description="Disordered" evidence="1">
    <location>
        <begin position="29"/>
        <end position="50"/>
    </location>
</feature>
<evidence type="ECO:0000256" key="1">
    <source>
        <dbReference type="SAM" id="MobiDB-lite"/>
    </source>
</evidence>
<feature type="compositionally biased region" description="Gly residues" evidence="1">
    <location>
        <begin position="29"/>
        <end position="46"/>
    </location>
</feature>
<reference evidence="3 4" key="2">
    <citation type="submission" date="2020-03" db="EMBL/GenBank/DDBJ databases">
        <title>Kangsaoukella pontilimi gen. nov., sp. nov., a new member of the family Rhodobacteraceae isolated from a tidal mudflat.</title>
        <authorList>
            <person name="Kim I.S."/>
        </authorList>
    </citation>
    <scope>NUCLEOTIDE SEQUENCE [LARGE SCALE GENOMIC DNA]</scope>
    <source>
        <strain evidence="3 4">GH1-50</strain>
    </source>
</reference>
<dbReference type="Proteomes" id="UP000480350">
    <property type="component" value="Unassembled WGS sequence"/>
</dbReference>
<feature type="chain" id="PRO_5028964505" description="Transferrin-binding protein B C-lobe/N-lobe beta barrel domain-containing protein" evidence="2">
    <location>
        <begin position="17"/>
        <end position="317"/>
    </location>
</feature>
<reference evidence="3 4" key="1">
    <citation type="submission" date="2019-12" db="EMBL/GenBank/DDBJ databases">
        <authorList>
            <person name="Lee S.D."/>
        </authorList>
    </citation>
    <scope>NUCLEOTIDE SEQUENCE [LARGE SCALE GENOMIC DNA]</scope>
    <source>
        <strain evidence="3 4">GH1-50</strain>
    </source>
</reference>
<dbReference type="RefSeq" id="WP_160764689.1">
    <property type="nucleotide sequence ID" value="NZ_WUPT01000002.1"/>
</dbReference>
<keyword evidence="4" id="KW-1185">Reference proteome</keyword>
<keyword evidence="2" id="KW-0732">Signal</keyword>
<dbReference type="AlphaFoldDB" id="A0A7C9IQ62"/>
<proteinExistence type="predicted"/>
<protein>
    <recommendedName>
        <fullName evidence="5">Transferrin-binding protein B C-lobe/N-lobe beta barrel domain-containing protein</fullName>
    </recommendedName>
</protein>